<dbReference type="InterPro" id="IPR006203">
    <property type="entry name" value="GHMP_knse_ATP-bd_CS"/>
</dbReference>
<dbReference type="EMBL" id="CAEZTM010000097">
    <property type="protein sequence ID" value="CAB4581105.1"/>
    <property type="molecule type" value="Genomic_DNA"/>
</dbReference>
<dbReference type="InterPro" id="IPR014721">
    <property type="entry name" value="Ribsml_uS5_D2-typ_fold_subgr"/>
</dbReference>
<evidence type="ECO:0000256" key="2">
    <source>
        <dbReference type="ARBA" id="ARBA00022679"/>
    </source>
</evidence>
<keyword evidence="4" id="KW-0418">Kinase</keyword>
<evidence type="ECO:0000256" key="1">
    <source>
        <dbReference type="ARBA" id="ARBA00006566"/>
    </source>
</evidence>
<dbReference type="InterPro" id="IPR013750">
    <property type="entry name" value="GHMP_kinase_C_dom"/>
</dbReference>
<dbReference type="Pfam" id="PF08544">
    <property type="entry name" value="GHMP_kinases_C"/>
    <property type="match status" value="1"/>
</dbReference>
<evidence type="ECO:0000313" key="9">
    <source>
        <dbReference type="EMBL" id="CAB4581105.1"/>
    </source>
</evidence>
<dbReference type="Pfam" id="PF10509">
    <property type="entry name" value="GalKase_gal_bdg"/>
    <property type="match status" value="1"/>
</dbReference>
<dbReference type="SUPFAM" id="SSF55060">
    <property type="entry name" value="GHMP Kinase, C-terminal domain"/>
    <property type="match status" value="1"/>
</dbReference>
<feature type="domain" description="Galactokinase N-terminal" evidence="8">
    <location>
        <begin position="12"/>
        <end position="58"/>
    </location>
</feature>
<name>A0A6J6F093_9ZZZZ</name>
<dbReference type="PROSITE" id="PS00627">
    <property type="entry name" value="GHMP_KINASES_ATP"/>
    <property type="match status" value="1"/>
</dbReference>
<dbReference type="AlphaFoldDB" id="A0A6J6F093"/>
<gene>
    <name evidence="9" type="ORF">UFOPK1684_01414</name>
</gene>
<feature type="domain" description="GHMP kinase C-terminal" evidence="7">
    <location>
        <begin position="285"/>
        <end position="358"/>
    </location>
</feature>
<evidence type="ECO:0000256" key="5">
    <source>
        <dbReference type="ARBA" id="ARBA00022840"/>
    </source>
</evidence>
<dbReference type="PANTHER" id="PTHR10457:SF7">
    <property type="entry name" value="GALACTOKINASE-RELATED"/>
    <property type="match status" value="1"/>
</dbReference>
<dbReference type="PIRSF" id="PIRSF000530">
    <property type="entry name" value="Galactokinase"/>
    <property type="match status" value="1"/>
</dbReference>
<sequence>MSDIRDDTRAGFAEIFGYEPHGLWSAPGKLSLLGDDSDYSEGHVLSIAIDRRTVVAAGVRKDRKLRVASTEADEIAEISLDNLEPDQVHGWAAYPLGVAWALGQVGADLSAVPGLDIFVDSDVPVGVGLGSSAALETAVAVALNDAWQLSLDTLGLARVCQKAEKSVVGRVTGLADHIPTLIAEDDHAILFDSRSLDSDQIKLGFLDHGLVILVLDTGVERATDISTERFSEREAAVDLLDIPSLRDMAPKRLPEFREALSAGLYRRAEHIVNENQRVLDVARTLRNEGPQSIGDIISASQASLRDDYDASSPEIDLAIDTALAHGALGARMIGLGNSGTLYALVHESDVSLLQVALDGAFSEHGVQAPATYIVRPSRGAVKH</sequence>
<dbReference type="InterPro" id="IPR020568">
    <property type="entry name" value="Ribosomal_Su5_D2-typ_SF"/>
</dbReference>
<evidence type="ECO:0000256" key="3">
    <source>
        <dbReference type="ARBA" id="ARBA00022741"/>
    </source>
</evidence>
<keyword evidence="3" id="KW-0547">Nucleotide-binding</keyword>
<dbReference type="Pfam" id="PF00288">
    <property type="entry name" value="GHMP_kinases_N"/>
    <property type="match status" value="1"/>
</dbReference>
<dbReference type="GO" id="GO:0006012">
    <property type="term" value="P:galactose metabolic process"/>
    <property type="evidence" value="ECO:0007669"/>
    <property type="project" value="InterPro"/>
</dbReference>
<keyword evidence="5" id="KW-0067">ATP-binding</keyword>
<evidence type="ECO:0000256" key="4">
    <source>
        <dbReference type="ARBA" id="ARBA00022777"/>
    </source>
</evidence>
<dbReference type="PRINTS" id="PR00959">
    <property type="entry name" value="MEVGALKINASE"/>
</dbReference>
<reference evidence="9" key="1">
    <citation type="submission" date="2020-05" db="EMBL/GenBank/DDBJ databases">
        <authorList>
            <person name="Chiriac C."/>
            <person name="Salcher M."/>
            <person name="Ghai R."/>
            <person name="Kavagutti S V."/>
        </authorList>
    </citation>
    <scope>NUCLEOTIDE SEQUENCE</scope>
</reference>
<organism evidence="9">
    <name type="scientific">freshwater metagenome</name>
    <dbReference type="NCBI Taxonomy" id="449393"/>
    <lineage>
        <taxon>unclassified sequences</taxon>
        <taxon>metagenomes</taxon>
        <taxon>ecological metagenomes</taxon>
    </lineage>
</organism>
<evidence type="ECO:0000259" key="8">
    <source>
        <dbReference type="Pfam" id="PF10509"/>
    </source>
</evidence>
<dbReference type="SUPFAM" id="SSF54211">
    <property type="entry name" value="Ribosomal protein S5 domain 2-like"/>
    <property type="match status" value="1"/>
</dbReference>
<dbReference type="GO" id="GO:0005829">
    <property type="term" value="C:cytosol"/>
    <property type="evidence" value="ECO:0007669"/>
    <property type="project" value="TreeGrafter"/>
</dbReference>
<accession>A0A6J6F093</accession>
<dbReference type="GO" id="GO:0004335">
    <property type="term" value="F:galactokinase activity"/>
    <property type="evidence" value="ECO:0007669"/>
    <property type="project" value="InterPro"/>
</dbReference>
<dbReference type="InterPro" id="IPR019539">
    <property type="entry name" value="GalKase_N"/>
</dbReference>
<dbReference type="InterPro" id="IPR006204">
    <property type="entry name" value="GHMP_kinase_N_dom"/>
</dbReference>
<dbReference type="Gene3D" id="3.30.230.10">
    <property type="match status" value="1"/>
</dbReference>
<evidence type="ECO:0000259" key="6">
    <source>
        <dbReference type="Pfam" id="PF00288"/>
    </source>
</evidence>
<dbReference type="Gene3D" id="3.30.70.890">
    <property type="entry name" value="GHMP kinase, C-terminal domain"/>
    <property type="match status" value="1"/>
</dbReference>
<dbReference type="InterPro" id="IPR006206">
    <property type="entry name" value="Mevalonate/galactokinase"/>
</dbReference>
<evidence type="ECO:0000259" key="7">
    <source>
        <dbReference type="Pfam" id="PF08544"/>
    </source>
</evidence>
<proteinExistence type="inferred from homology"/>
<dbReference type="InterPro" id="IPR000705">
    <property type="entry name" value="Galactokinase"/>
</dbReference>
<dbReference type="PRINTS" id="PR00473">
    <property type="entry name" value="GALCTOKINASE"/>
</dbReference>
<protein>
    <submittedName>
        <fullName evidence="9">Unannotated protein</fullName>
    </submittedName>
</protein>
<dbReference type="InterPro" id="IPR036554">
    <property type="entry name" value="GHMP_kinase_C_sf"/>
</dbReference>
<dbReference type="GO" id="GO:0005524">
    <property type="term" value="F:ATP binding"/>
    <property type="evidence" value="ECO:0007669"/>
    <property type="project" value="UniProtKB-KW"/>
</dbReference>
<dbReference type="PANTHER" id="PTHR10457">
    <property type="entry name" value="MEVALONATE KINASE/GALACTOKINASE"/>
    <property type="match status" value="1"/>
</dbReference>
<feature type="domain" description="GHMP kinase N-terminal" evidence="6">
    <location>
        <begin position="97"/>
        <end position="181"/>
    </location>
</feature>
<comment type="similarity">
    <text evidence="1">Belongs to the GHMP kinase family. GalK subfamily.</text>
</comment>
<keyword evidence="2" id="KW-0808">Transferase</keyword>